<dbReference type="InterPro" id="IPR003148">
    <property type="entry name" value="RCK_N"/>
</dbReference>
<dbReference type="InterPro" id="IPR038770">
    <property type="entry name" value="Na+/solute_symporter_sf"/>
</dbReference>
<dbReference type="Gene3D" id="1.20.1530.20">
    <property type="match status" value="1"/>
</dbReference>
<proteinExistence type="predicted"/>
<protein>
    <submittedName>
        <fullName evidence="13">Sodium:proton exchanger</fullName>
    </submittedName>
</protein>
<gene>
    <name evidence="13" type="ORF">HELGO_WM20171</name>
</gene>
<reference evidence="13" key="1">
    <citation type="submission" date="2020-01" db="EMBL/GenBank/DDBJ databases">
        <authorList>
            <person name="Meier V. D."/>
            <person name="Meier V D."/>
        </authorList>
    </citation>
    <scope>NUCLEOTIDE SEQUENCE</scope>
    <source>
        <strain evidence="13">HLG_WM_MAG_02</strain>
    </source>
</reference>
<evidence type="ECO:0000256" key="2">
    <source>
        <dbReference type="ARBA" id="ARBA00022448"/>
    </source>
</evidence>
<evidence type="ECO:0000259" key="11">
    <source>
        <dbReference type="Pfam" id="PF00999"/>
    </source>
</evidence>
<keyword evidence="5 10" id="KW-0812">Transmembrane</keyword>
<comment type="subcellular location">
    <subcellularLocation>
        <location evidence="1">Membrane</location>
        <topology evidence="1">Multi-pass membrane protein</topology>
    </subcellularLocation>
</comment>
<dbReference type="GO" id="GO:1902600">
    <property type="term" value="P:proton transmembrane transport"/>
    <property type="evidence" value="ECO:0007669"/>
    <property type="project" value="InterPro"/>
</dbReference>
<dbReference type="EMBL" id="CACVAZ010000146">
    <property type="protein sequence ID" value="CAA6821787.1"/>
    <property type="molecule type" value="Genomic_DNA"/>
</dbReference>
<dbReference type="GO" id="GO:0005886">
    <property type="term" value="C:plasma membrane"/>
    <property type="evidence" value="ECO:0007669"/>
    <property type="project" value="TreeGrafter"/>
</dbReference>
<evidence type="ECO:0000313" key="13">
    <source>
        <dbReference type="EMBL" id="CAA6821787.1"/>
    </source>
</evidence>
<dbReference type="Pfam" id="PF00999">
    <property type="entry name" value="Na_H_Exchanger"/>
    <property type="match status" value="1"/>
</dbReference>
<keyword evidence="2" id="KW-0813">Transport</keyword>
<accession>A0A6S6TUB1</accession>
<evidence type="ECO:0000259" key="12">
    <source>
        <dbReference type="Pfam" id="PF02254"/>
    </source>
</evidence>
<evidence type="ECO:0000256" key="7">
    <source>
        <dbReference type="ARBA" id="ARBA00022989"/>
    </source>
</evidence>
<dbReference type="GO" id="GO:0015297">
    <property type="term" value="F:antiporter activity"/>
    <property type="evidence" value="ECO:0007669"/>
    <property type="project" value="UniProtKB-KW"/>
</dbReference>
<dbReference type="GO" id="GO:0006813">
    <property type="term" value="P:potassium ion transport"/>
    <property type="evidence" value="ECO:0007669"/>
    <property type="project" value="UniProtKB-KW"/>
</dbReference>
<dbReference type="InterPro" id="IPR006153">
    <property type="entry name" value="Cation/H_exchanger_TM"/>
</dbReference>
<evidence type="ECO:0000256" key="3">
    <source>
        <dbReference type="ARBA" id="ARBA00022449"/>
    </source>
</evidence>
<evidence type="ECO:0000256" key="8">
    <source>
        <dbReference type="ARBA" id="ARBA00023065"/>
    </source>
</evidence>
<evidence type="ECO:0000256" key="5">
    <source>
        <dbReference type="ARBA" id="ARBA00022692"/>
    </source>
</evidence>
<dbReference type="PANTHER" id="PTHR46157:SF4">
    <property type="entry name" value="K(+) EFFLUX ANTIPORTER 3, CHLOROPLASTIC"/>
    <property type="match status" value="1"/>
</dbReference>
<evidence type="ECO:0000256" key="4">
    <source>
        <dbReference type="ARBA" id="ARBA00022538"/>
    </source>
</evidence>
<evidence type="ECO:0000256" key="9">
    <source>
        <dbReference type="ARBA" id="ARBA00023136"/>
    </source>
</evidence>
<feature type="transmembrane region" description="Helical" evidence="10">
    <location>
        <begin position="58"/>
        <end position="77"/>
    </location>
</feature>
<keyword evidence="7 10" id="KW-1133">Transmembrane helix</keyword>
<keyword evidence="9 10" id="KW-0472">Membrane</keyword>
<dbReference type="Gene3D" id="3.40.50.720">
    <property type="entry name" value="NAD(P)-binding Rossmann-like Domain"/>
    <property type="match status" value="1"/>
</dbReference>
<feature type="transmembrane region" description="Helical" evidence="10">
    <location>
        <begin position="34"/>
        <end position="52"/>
    </location>
</feature>
<dbReference type="InterPro" id="IPR036291">
    <property type="entry name" value="NAD(P)-bd_dom_sf"/>
</dbReference>
<evidence type="ECO:0000256" key="1">
    <source>
        <dbReference type="ARBA" id="ARBA00004141"/>
    </source>
</evidence>
<evidence type="ECO:0000256" key="6">
    <source>
        <dbReference type="ARBA" id="ARBA00022958"/>
    </source>
</evidence>
<keyword evidence="3" id="KW-0050">Antiport</keyword>
<name>A0A6S6TUB1_9BACT</name>
<keyword evidence="6" id="KW-0630">Potassium</keyword>
<feature type="domain" description="Cation/H+ exchanger transmembrane" evidence="11">
    <location>
        <begin position="3"/>
        <end position="78"/>
    </location>
</feature>
<dbReference type="Pfam" id="PF02254">
    <property type="entry name" value="TrkA_N"/>
    <property type="match status" value="1"/>
</dbReference>
<feature type="domain" description="RCK N-terminal" evidence="12">
    <location>
        <begin position="108"/>
        <end position="222"/>
    </location>
</feature>
<feature type="transmembrane region" description="Helical" evidence="10">
    <location>
        <begin position="6"/>
        <end position="22"/>
    </location>
</feature>
<sequence>MLFLVIVIVKFIIIYLIVKLKNNRKDTVKTALSLIQVGEFSLVILELARVNSLIAPPYGQIMIVTIVFSMMLTPLILKNLSPLTDFIVKKDSDEVEHKLLTAPIENHVVVLGYGEFGQNVVSKLKADGEFYIIVENNIEQYHLAKENHESVIFGNAENKIILKKAYIIKAKKVIVAIDNPKKLYQLIQEIQKVVHHNKIVIKVHAIREKKALIELGISNIIVENEESSRAMLEYV</sequence>
<dbReference type="PANTHER" id="PTHR46157">
    <property type="entry name" value="K(+) EFFLUX ANTIPORTER 3, CHLOROPLASTIC"/>
    <property type="match status" value="1"/>
</dbReference>
<organism evidence="13">
    <name type="scientific">uncultured Sulfurovum sp</name>
    <dbReference type="NCBI Taxonomy" id="269237"/>
    <lineage>
        <taxon>Bacteria</taxon>
        <taxon>Pseudomonadati</taxon>
        <taxon>Campylobacterota</taxon>
        <taxon>Epsilonproteobacteria</taxon>
        <taxon>Campylobacterales</taxon>
        <taxon>Sulfurovaceae</taxon>
        <taxon>Sulfurovum</taxon>
        <taxon>environmental samples</taxon>
    </lineage>
</organism>
<dbReference type="SUPFAM" id="SSF51735">
    <property type="entry name" value="NAD(P)-binding Rossmann-fold domains"/>
    <property type="match status" value="1"/>
</dbReference>
<keyword evidence="4" id="KW-0633">Potassium transport</keyword>
<dbReference type="AlphaFoldDB" id="A0A6S6TUB1"/>
<keyword evidence="8" id="KW-0406">Ion transport</keyword>
<evidence type="ECO:0000256" key="10">
    <source>
        <dbReference type="SAM" id="Phobius"/>
    </source>
</evidence>